<feature type="domain" description="Flagellar hook-associated protein 2 N-terminal" evidence="6">
    <location>
        <begin position="13"/>
        <end position="112"/>
    </location>
</feature>
<dbReference type="InterPro" id="IPR040026">
    <property type="entry name" value="FliD"/>
</dbReference>
<evidence type="ECO:0000256" key="2">
    <source>
        <dbReference type="ARBA" id="ARBA00011255"/>
    </source>
</evidence>
<keyword evidence="8" id="KW-0969">Cilium</keyword>
<proteinExistence type="inferred from homology"/>
<comment type="subunit">
    <text evidence="2 5">Homopentamer.</text>
</comment>
<organism evidence="8 9">
    <name type="scientific">Campylobacter taeniopygiae</name>
    <dbReference type="NCBI Taxonomy" id="2510188"/>
    <lineage>
        <taxon>Bacteria</taxon>
        <taxon>Pseudomonadati</taxon>
        <taxon>Campylobacterota</taxon>
        <taxon>Epsilonproteobacteria</taxon>
        <taxon>Campylobacterales</taxon>
        <taxon>Campylobacteraceae</taxon>
        <taxon>Campylobacter</taxon>
    </lineage>
</organism>
<dbReference type="Pfam" id="PF02465">
    <property type="entry name" value="FliD_N"/>
    <property type="match status" value="1"/>
</dbReference>
<name>A0ABY2TJK6_9BACT</name>
<evidence type="ECO:0000313" key="8">
    <source>
        <dbReference type="EMBL" id="TKX34289.1"/>
    </source>
</evidence>
<keyword evidence="3" id="KW-0175">Coiled coil</keyword>
<comment type="subcellular location">
    <subcellularLocation>
        <location evidence="5">Secreted</location>
    </subcellularLocation>
    <subcellularLocation>
        <location evidence="5">Bacterial flagellum</location>
    </subcellularLocation>
</comment>
<evidence type="ECO:0000256" key="1">
    <source>
        <dbReference type="ARBA" id="ARBA00009764"/>
    </source>
</evidence>
<evidence type="ECO:0000259" key="6">
    <source>
        <dbReference type="Pfam" id="PF02465"/>
    </source>
</evidence>
<evidence type="ECO:0000256" key="3">
    <source>
        <dbReference type="ARBA" id="ARBA00023054"/>
    </source>
</evidence>
<reference evidence="8 9" key="1">
    <citation type="submission" date="2018-05" db="EMBL/GenBank/DDBJ databases">
        <title>Novel Campyloabacter and Helicobacter Species and Strains.</title>
        <authorList>
            <person name="Mannion A.J."/>
            <person name="Shen Z."/>
            <person name="Fox J.G."/>
        </authorList>
    </citation>
    <scope>NUCLEOTIDE SEQUENCE [LARGE SCALE GENOMIC DNA]</scope>
    <source>
        <strain evidence="9">MIT10-5678</strain>
    </source>
</reference>
<comment type="similarity">
    <text evidence="1 5">Belongs to the FliD family.</text>
</comment>
<keyword evidence="9" id="KW-1185">Reference proteome</keyword>
<dbReference type="Proteomes" id="UP000309584">
    <property type="component" value="Unassembled WGS sequence"/>
</dbReference>
<comment type="caution">
    <text evidence="8">The sequence shown here is derived from an EMBL/GenBank/DDBJ whole genome shotgun (WGS) entry which is preliminary data.</text>
</comment>
<dbReference type="EMBL" id="NXLY01000004">
    <property type="protein sequence ID" value="TKX34289.1"/>
    <property type="molecule type" value="Genomic_DNA"/>
</dbReference>
<gene>
    <name evidence="8" type="primary">fliD</name>
    <name evidence="8" type="ORF">CQA75_02770</name>
</gene>
<evidence type="ECO:0000256" key="4">
    <source>
        <dbReference type="ARBA" id="ARBA00023143"/>
    </source>
</evidence>
<keyword evidence="5" id="KW-0964">Secreted</keyword>
<dbReference type="InterPro" id="IPR010810">
    <property type="entry name" value="Flagellin_hook_IN_motif"/>
</dbReference>
<dbReference type="PANTHER" id="PTHR30288">
    <property type="entry name" value="FLAGELLAR CAP/ASSEMBLY PROTEIN FLID"/>
    <property type="match status" value="1"/>
</dbReference>
<keyword evidence="8" id="KW-0966">Cell projection</keyword>
<keyword evidence="4 5" id="KW-0975">Bacterial flagellum</keyword>
<dbReference type="InterPro" id="IPR003481">
    <property type="entry name" value="FliD_N"/>
</dbReference>
<feature type="domain" description="Flagellar hook-associated protein 2 C-terminal" evidence="7">
    <location>
        <begin position="271"/>
        <end position="463"/>
    </location>
</feature>
<dbReference type="NCBIfam" id="NF009400">
    <property type="entry name" value="PRK12765.1"/>
    <property type="match status" value="1"/>
</dbReference>
<keyword evidence="8" id="KW-0282">Flagellum</keyword>
<comment type="function">
    <text evidence="5">Required for morphogenesis and for the elongation of the flagellar filament by facilitating polymerization of the flagellin monomers at the tip of growing filament. Forms a capping structure, which prevents flagellin subunits (transported through the central channel of the flagellum) from leaking out without polymerization at the distal end.</text>
</comment>
<evidence type="ECO:0000256" key="5">
    <source>
        <dbReference type="RuleBase" id="RU362066"/>
    </source>
</evidence>
<dbReference type="PANTHER" id="PTHR30288:SF0">
    <property type="entry name" value="FLAGELLAR HOOK-ASSOCIATED PROTEIN 2"/>
    <property type="match status" value="1"/>
</dbReference>
<evidence type="ECO:0000259" key="7">
    <source>
        <dbReference type="Pfam" id="PF07195"/>
    </source>
</evidence>
<evidence type="ECO:0000313" key="9">
    <source>
        <dbReference type="Proteomes" id="UP000309584"/>
    </source>
</evidence>
<sequence length="663" mass="72431">MALGSLSSLGFGSGVLTQDTLDKLKQAEEKARVDPYTKKIEENTTKQKDLTEIKTKLLTFQTAVSSLADATAFAKRKVSASVTTNPPASLTADSGVSLQSMKINVTQLAQKDVYQSKGLANDGGYVDSNLEGDASFTLMQNGKQYTITYNKNTTYRDLADKINEATGGEIVAKIVNTGEKDAPYRLTLTSKETGEDSAISFFDGYKDDKGRYVVDQNASKLFSNLGWELDKPLSDTAGRDGENYVLTLDPETFKGYGIKDDKDNPLHIQKAQNAEFTLDGIKMIRQSNTVTDLGVGLTLTLNKTGEIDFDVQQDNEAVTKAMQELVDAYNDLVTNLNAATDYNAETGTKGTLQGVTEVNSIRSSIISALFDSQSVSGTVEDENGNKVSTTVMLSMQDFGLTLNDAGTLSFDSSKFESKVKENPDFAESFFSGITQYQDISHTGDLIKKGSLDKYLTKEDAETRDGEENQGIKFESGKFSIVYNGQTYDLSKTTDGTNFVLTGNTEEEMLKNLASHINSLNIDGLKVKVEEYDKNNEKGFKLNFSGDGGSDFAIKGDKEFLKMFGLSETTIAAKPIEGKGIFSQLKATLQGMTGTNGSLTKYDESLTNDTKSLNESKKSAQDMIDARYDTMANQWLQYESILNKLNQQLTTVTNMINAANNSNN</sequence>
<protein>
    <recommendedName>
        <fullName evidence="5">Flagellar hook-associated protein 2</fullName>
        <shortName evidence="5">HAP2</shortName>
    </recommendedName>
    <alternativeName>
        <fullName evidence="5">Flagellar cap protein</fullName>
    </alternativeName>
</protein>
<dbReference type="RefSeq" id="WP_137623537.1">
    <property type="nucleotide sequence ID" value="NZ_NXLY01000004.1"/>
</dbReference>
<dbReference type="InterPro" id="IPR010809">
    <property type="entry name" value="FliD_C"/>
</dbReference>
<dbReference type="Pfam" id="PF07195">
    <property type="entry name" value="FliD_C"/>
    <property type="match status" value="1"/>
</dbReference>
<accession>A0ABY2TJK6</accession>
<dbReference type="Pfam" id="PF07196">
    <property type="entry name" value="Flagellin_IN"/>
    <property type="match status" value="1"/>
</dbReference>